<evidence type="ECO:0008006" key="3">
    <source>
        <dbReference type="Google" id="ProtNLM"/>
    </source>
</evidence>
<dbReference type="EMBL" id="JAUEPS010000021">
    <property type="protein sequence ID" value="KAK0457558.1"/>
    <property type="molecule type" value="Genomic_DNA"/>
</dbReference>
<keyword evidence="2" id="KW-1185">Reference proteome</keyword>
<proteinExistence type="predicted"/>
<dbReference type="AlphaFoldDB" id="A0AA39KEY9"/>
<organism evidence="1 2">
    <name type="scientific">Armillaria tabescens</name>
    <name type="common">Ringless honey mushroom</name>
    <name type="synonym">Agaricus tabescens</name>
    <dbReference type="NCBI Taxonomy" id="1929756"/>
    <lineage>
        <taxon>Eukaryota</taxon>
        <taxon>Fungi</taxon>
        <taxon>Dikarya</taxon>
        <taxon>Basidiomycota</taxon>
        <taxon>Agaricomycotina</taxon>
        <taxon>Agaricomycetes</taxon>
        <taxon>Agaricomycetidae</taxon>
        <taxon>Agaricales</taxon>
        <taxon>Marasmiineae</taxon>
        <taxon>Physalacriaceae</taxon>
        <taxon>Desarmillaria</taxon>
    </lineage>
</organism>
<evidence type="ECO:0000313" key="2">
    <source>
        <dbReference type="Proteomes" id="UP001175211"/>
    </source>
</evidence>
<name>A0AA39KEY9_ARMTA</name>
<reference evidence="1" key="1">
    <citation type="submission" date="2023-06" db="EMBL/GenBank/DDBJ databases">
        <authorList>
            <consortium name="Lawrence Berkeley National Laboratory"/>
            <person name="Ahrendt S."/>
            <person name="Sahu N."/>
            <person name="Indic B."/>
            <person name="Wong-Bajracharya J."/>
            <person name="Merenyi Z."/>
            <person name="Ke H.-M."/>
            <person name="Monk M."/>
            <person name="Kocsube S."/>
            <person name="Drula E."/>
            <person name="Lipzen A."/>
            <person name="Balint B."/>
            <person name="Henrissat B."/>
            <person name="Andreopoulos B."/>
            <person name="Martin F.M."/>
            <person name="Harder C.B."/>
            <person name="Rigling D."/>
            <person name="Ford K.L."/>
            <person name="Foster G.D."/>
            <person name="Pangilinan J."/>
            <person name="Papanicolaou A."/>
            <person name="Barry K."/>
            <person name="LaButti K."/>
            <person name="Viragh M."/>
            <person name="Koriabine M."/>
            <person name="Yan M."/>
            <person name="Riley R."/>
            <person name="Champramary S."/>
            <person name="Plett K.L."/>
            <person name="Tsai I.J."/>
            <person name="Slot J."/>
            <person name="Sipos G."/>
            <person name="Plett J."/>
            <person name="Nagy L.G."/>
            <person name="Grigoriev I.V."/>
        </authorList>
    </citation>
    <scope>NUCLEOTIDE SEQUENCE</scope>
    <source>
        <strain evidence="1">CCBAS 213</strain>
    </source>
</reference>
<comment type="caution">
    <text evidence="1">The sequence shown here is derived from an EMBL/GenBank/DDBJ whole genome shotgun (WGS) entry which is preliminary data.</text>
</comment>
<dbReference type="GeneID" id="85351184"/>
<evidence type="ECO:0000313" key="1">
    <source>
        <dbReference type="EMBL" id="KAK0457558.1"/>
    </source>
</evidence>
<protein>
    <recommendedName>
        <fullName evidence="3">Heterokaryon incompatibility domain-containing protein</fullName>
    </recommendedName>
</protein>
<dbReference type="Proteomes" id="UP001175211">
    <property type="component" value="Unassembled WGS sequence"/>
</dbReference>
<dbReference type="RefSeq" id="XP_060329870.1">
    <property type="nucleotide sequence ID" value="XM_060467636.1"/>
</dbReference>
<gene>
    <name evidence="1" type="ORF">EV420DRAFT_1271394</name>
</gene>
<sequence length="439" mass="50916">MLINKQITDGDAPPRRVWDLVANRVVPWWASRKYPWGISHAWVDENDLKREMTPINGYEWPVPMPKDADLNLIRIEMLRLGAEYIWLDVLCLRQKGQGENPRGKRSQEEWDRREALRREEWKVDLPTIGWIYHKAEKVVCYFSGLGLPLSFKEGDFESDRCWFNRAWTLQEIREDMLIAGKTDDDDTLMKKSKQKFMTVDMRKLIDEKLSYLKEICREDSMLGVLSQMQTRKSTKSVDKVAGLVFLFYSQYIPIYDADQSEEDAWTELVNITQDWFRGEFFFFYPGPGNGKKLWHPSWKQVMTDNLSGLTMLPWDRQSVIVYRTEEGADRYNGPRIDSCRVWGLSDEPTAAMSRHGKLDVTDGSGKKHTVKIVANHAFPIPDDLYTLIGIRSSPYFSAGVIGKIEGAEKKFRKVSVINMGDREAARINVMGSRAETYLL</sequence>
<accession>A0AA39KEY9</accession>